<reference evidence="7" key="1">
    <citation type="submission" date="2024-03" db="EMBL/GenBank/DDBJ databases">
        <title>WGS assembly of Saponaria officinalis var. Norfolk2.</title>
        <authorList>
            <person name="Jenkins J."/>
            <person name="Shu S."/>
            <person name="Grimwood J."/>
            <person name="Barry K."/>
            <person name="Goodstein D."/>
            <person name="Schmutz J."/>
            <person name="Leebens-Mack J."/>
            <person name="Osbourn A."/>
        </authorList>
    </citation>
    <scope>NUCLEOTIDE SEQUENCE [LARGE SCALE GENOMIC DNA]</scope>
    <source>
        <strain evidence="7">JIC</strain>
    </source>
</reference>
<evidence type="ECO:0000256" key="3">
    <source>
        <dbReference type="ARBA" id="ARBA00022471"/>
    </source>
</evidence>
<evidence type="ECO:0000313" key="8">
    <source>
        <dbReference type="Proteomes" id="UP001443914"/>
    </source>
</evidence>
<evidence type="ECO:0000256" key="1">
    <source>
        <dbReference type="ARBA" id="ARBA00004613"/>
    </source>
</evidence>
<dbReference type="PANTHER" id="PTHR31232">
    <property type="match status" value="1"/>
</dbReference>
<feature type="chain" id="PRO_5043092096" description="S-protein homolog" evidence="6">
    <location>
        <begin position="23"/>
        <end position="149"/>
    </location>
</feature>
<organism evidence="7 8">
    <name type="scientific">Saponaria officinalis</name>
    <name type="common">Common soapwort</name>
    <name type="synonym">Lychnis saponaria</name>
    <dbReference type="NCBI Taxonomy" id="3572"/>
    <lineage>
        <taxon>Eukaryota</taxon>
        <taxon>Viridiplantae</taxon>
        <taxon>Streptophyta</taxon>
        <taxon>Embryophyta</taxon>
        <taxon>Tracheophyta</taxon>
        <taxon>Spermatophyta</taxon>
        <taxon>Magnoliopsida</taxon>
        <taxon>eudicotyledons</taxon>
        <taxon>Gunneridae</taxon>
        <taxon>Pentapetalae</taxon>
        <taxon>Caryophyllales</taxon>
        <taxon>Caryophyllaceae</taxon>
        <taxon>Caryophylleae</taxon>
        <taxon>Saponaria</taxon>
    </lineage>
</organism>
<proteinExistence type="inferred from homology"/>
<feature type="signal peptide" evidence="6">
    <location>
        <begin position="1"/>
        <end position="22"/>
    </location>
</feature>
<keyword evidence="8" id="KW-1185">Reference proteome</keyword>
<keyword evidence="5 6" id="KW-0732">Signal</keyword>
<dbReference type="InterPro" id="IPR010264">
    <property type="entry name" value="Self-incomp_S1"/>
</dbReference>
<comment type="similarity">
    <text evidence="2 6">Belongs to the plant self-incompatibility (S1) protein family.</text>
</comment>
<name>A0AAW1L0M0_SAPOF</name>
<gene>
    <name evidence="7" type="ORF">RND81_05G216300</name>
</gene>
<dbReference type="Pfam" id="PF05938">
    <property type="entry name" value="Self-incomp_S1"/>
    <property type="match status" value="1"/>
</dbReference>
<comment type="subcellular location">
    <subcellularLocation>
        <location evidence="1 6">Secreted</location>
    </subcellularLocation>
</comment>
<keyword evidence="4 6" id="KW-0964">Secreted</keyword>
<dbReference type="EMBL" id="JBDFQZ010000005">
    <property type="protein sequence ID" value="KAK9726453.1"/>
    <property type="molecule type" value="Genomic_DNA"/>
</dbReference>
<comment type="caution">
    <text evidence="7">The sequence shown here is derived from an EMBL/GenBank/DDBJ whole genome shotgun (WGS) entry which is preliminary data.</text>
</comment>
<keyword evidence="3 6" id="KW-0713">Self-incompatibility</keyword>
<dbReference type="AlphaFoldDB" id="A0AAW1L0M0"/>
<evidence type="ECO:0000256" key="5">
    <source>
        <dbReference type="ARBA" id="ARBA00022729"/>
    </source>
</evidence>
<protein>
    <recommendedName>
        <fullName evidence="6">S-protein homolog</fullName>
    </recommendedName>
</protein>
<sequence length="149" mass="17511">MKLIGIIKILLTLLLLFREANGWAIGPTHYEFNIENAMSDGVLNVHCMTNDDDLGLVRLPVHNNYTHGFDTQMFKATRYFCDLKAPGRVYKIFDTFRDMIEFVDHECGGRHCFWKAMDDGIYLFHIQKDKYFKKYDWSTYEPNNGDPLE</sequence>
<dbReference type="PANTHER" id="PTHR31232:SF164">
    <property type="entry name" value="S-PROTEIN HOMOLOG"/>
    <property type="match status" value="1"/>
</dbReference>
<dbReference type="GO" id="GO:0060320">
    <property type="term" value="P:rejection of self pollen"/>
    <property type="evidence" value="ECO:0007669"/>
    <property type="project" value="UniProtKB-KW"/>
</dbReference>
<evidence type="ECO:0000256" key="6">
    <source>
        <dbReference type="RuleBase" id="RU367044"/>
    </source>
</evidence>
<evidence type="ECO:0000256" key="2">
    <source>
        <dbReference type="ARBA" id="ARBA00005581"/>
    </source>
</evidence>
<dbReference type="GO" id="GO:0005576">
    <property type="term" value="C:extracellular region"/>
    <property type="evidence" value="ECO:0007669"/>
    <property type="project" value="UniProtKB-SubCell"/>
</dbReference>
<evidence type="ECO:0000313" key="7">
    <source>
        <dbReference type="EMBL" id="KAK9726453.1"/>
    </source>
</evidence>
<evidence type="ECO:0000256" key="4">
    <source>
        <dbReference type="ARBA" id="ARBA00022525"/>
    </source>
</evidence>
<dbReference type="Proteomes" id="UP001443914">
    <property type="component" value="Unassembled WGS sequence"/>
</dbReference>
<accession>A0AAW1L0M0</accession>